<evidence type="ECO:0000256" key="4">
    <source>
        <dbReference type="ARBA" id="ARBA00022741"/>
    </source>
</evidence>
<keyword evidence="4" id="KW-0547">Nucleotide-binding</keyword>
<dbReference type="InterPro" id="IPR003594">
    <property type="entry name" value="HATPase_dom"/>
</dbReference>
<dbReference type="GO" id="GO:0005524">
    <property type="term" value="F:ATP binding"/>
    <property type="evidence" value="ECO:0007669"/>
    <property type="project" value="UniProtKB-KW"/>
</dbReference>
<evidence type="ECO:0000313" key="13">
    <source>
        <dbReference type="EMBL" id="WNP39033.1"/>
    </source>
</evidence>
<dbReference type="PANTHER" id="PTHR43065">
    <property type="entry name" value="SENSOR HISTIDINE KINASE"/>
    <property type="match status" value="1"/>
</dbReference>
<evidence type="ECO:0000313" key="11">
    <source>
        <dbReference type="EMBL" id="WNL28378.1"/>
    </source>
</evidence>
<keyword evidence="8" id="KW-0175">Coiled coil</keyword>
<dbReference type="Gene3D" id="1.10.287.130">
    <property type="match status" value="1"/>
</dbReference>
<keyword evidence="3" id="KW-0808">Transferase</keyword>
<keyword evidence="7" id="KW-0902">Two-component regulatory system</keyword>
<feature type="domain" description="Histidine kinase" evidence="10">
    <location>
        <begin position="343"/>
        <end position="558"/>
    </location>
</feature>
<name>A0AA96DHU3_9BACT</name>
<dbReference type="EC" id="2.7.13.3" evidence="2"/>
<accession>A0AA96DHU3</accession>
<protein>
    <recommendedName>
        <fullName evidence="2">histidine kinase</fullName>
        <ecNumber evidence="2">2.7.13.3</ecNumber>
    </recommendedName>
</protein>
<comment type="catalytic activity">
    <reaction evidence="1">
        <text>ATP + protein L-histidine = ADP + protein N-phospho-L-histidine.</text>
        <dbReference type="EC" id="2.7.13.3"/>
    </reaction>
</comment>
<dbReference type="PROSITE" id="PS50109">
    <property type="entry name" value="HIS_KIN"/>
    <property type="match status" value="1"/>
</dbReference>
<keyword evidence="6 11" id="KW-0067">ATP-binding</keyword>
<dbReference type="InterPro" id="IPR036097">
    <property type="entry name" value="HisK_dim/P_sf"/>
</dbReference>
<evidence type="ECO:0000256" key="7">
    <source>
        <dbReference type="ARBA" id="ARBA00023012"/>
    </source>
</evidence>
<dbReference type="SUPFAM" id="SSF55874">
    <property type="entry name" value="ATPase domain of HSP90 chaperone/DNA topoisomerase II/histidine kinase"/>
    <property type="match status" value="1"/>
</dbReference>
<dbReference type="EMBL" id="CP134853">
    <property type="protein sequence ID" value="WNL28378.1"/>
    <property type="molecule type" value="Genomic_DNA"/>
</dbReference>
<evidence type="ECO:0000256" key="1">
    <source>
        <dbReference type="ARBA" id="ARBA00000085"/>
    </source>
</evidence>
<evidence type="ECO:0000259" key="10">
    <source>
        <dbReference type="PROSITE" id="PS50109"/>
    </source>
</evidence>
<dbReference type="EMBL" id="CP134855">
    <property type="protein sequence ID" value="WNL32883.1"/>
    <property type="molecule type" value="Genomic_DNA"/>
</dbReference>
<keyword evidence="9" id="KW-0812">Transmembrane</keyword>
<proteinExistence type="predicted"/>
<feature type="transmembrane region" description="Helical" evidence="9">
    <location>
        <begin position="12"/>
        <end position="30"/>
    </location>
</feature>
<evidence type="ECO:0000256" key="3">
    <source>
        <dbReference type="ARBA" id="ARBA00022679"/>
    </source>
</evidence>
<evidence type="ECO:0000313" key="12">
    <source>
        <dbReference type="EMBL" id="WNL32883.1"/>
    </source>
</evidence>
<dbReference type="InterPro" id="IPR004358">
    <property type="entry name" value="Sig_transdc_His_kin-like_C"/>
</dbReference>
<gene>
    <name evidence="13" type="ORF">RJG58_04945</name>
    <name evidence="14" type="ORF">RMP69_04945</name>
    <name evidence="11" type="ORF">RMQ65_03150</name>
    <name evidence="12" type="ORF">RMQ67_04945</name>
</gene>
<dbReference type="AlphaFoldDB" id="A0AA96DHU3"/>
<keyword evidence="9" id="KW-0472">Membrane</keyword>
<feature type="coiled-coil region" evidence="8">
    <location>
        <begin position="296"/>
        <end position="327"/>
    </location>
</feature>
<evidence type="ECO:0000256" key="9">
    <source>
        <dbReference type="SAM" id="Phobius"/>
    </source>
</evidence>
<evidence type="ECO:0000256" key="8">
    <source>
        <dbReference type="SAM" id="Coils"/>
    </source>
</evidence>
<dbReference type="GO" id="GO:0000155">
    <property type="term" value="F:phosphorelay sensor kinase activity"/>
    <property type="evidence" value="ECO:0007669"/>
    <property type="project" value="InterPro"/>
</dbReference>
<dbReference type="SUPFAM" id="SSF47384">
    <property type="entry name" value="Homodimeric domain of signal transducing histidine kinase"/>
    <property type="match status" value="1"/>
</dbReference>
<dbReference type="PRINTS" id="PR00344">
    <property type="entry name" value="BCTRLSENSOR"/>
</dbReference>
<keyword evidence="9" id="KW-1133">Transmembrane helix</keyword>
<dbReference type="Gene3D" id="6.10.340.10">
    <property type="match status" value="1"/>
</dbReference>
<dbReference type="InterPro" id="IPR036890">
    <property type="entry name" value="HATPase_C_sf"/>
</dbReference>
<organism evidence="11">
    <name type="scientific">Arcobacter sp. AZ-2023</name>
    <dbReference type="NCBI Taxonomy" id="3074453"/>
    <lineage>
        <taxon>Bacteria</taxon>
        <taxon>Pseudomonadati</taxon>
        <taxon>Campylobacterota</taxon>
        <taxon>Epsilonproteobacteria</taxon>
        <taxon>Campylobacterales</taxon>
        <taxon>Arcobacteraceae</taxon>
        <taxon>Arcobacter</taxon>
    </lineage>
</organism>
<evidence type="ECO:0000313" key="14">
    <source>
        <dbReference type="EMBL" id="WNP41125.1"/>
    </source>
</evidence>
<dbReference type="EMBL" id="CP135130">
    <property type="protein sequence ID" value="WNP39033.1"/>
    <property type="molecule type" value="Genomic_DNA"/>
</dbReference>
<feature type="transmembrane region" description="Helical" evidence="9">
    <location>
        <begin position="185"/>
        <end position="203"/>
    </location>
</feature>
<dbReference type="PANTHER" id="PTHR43065:SF46">
    <property type="entry name" value="C4-DICARBOXYLATE TRANSPORT SENSOR PROTEIN DCTB"/>
    <property type="match status" value="1"/>
</dbReference>
<evidence type="ECO:0000256" key="5">
    <source>
        <dbReference type="ARBA" id="ARBA00022777"/>
    </source>
</evidence>
<dbReference type="Gene3D" id="3.30.565.10">
    <property type="entry name" value="Histidine kinase-like ATPase, C-terminal domain"/>
    <property type="match status" value="1"/>
</dbReference>
<keyword evidence="5" id="KW-0418">Kinase</keyword>
<reference evidence="11" key="1">
    <citation type="submission" date="2023-09" db="EMBL/GenBank/DDBJ databases">
        <title>Arcobacter tbilisiensis sp. nov. isolated from chicken meat in Tbilisi, Georgia.</title>
        <authorList>
            <person name="Matthias R."/>
            <person name="Zautner A.E."/>
        </authorList>
    </citation>
    <scope>NUCLEOTIDE SEQUENCE</scope>
    <source>
        <strain evidence="13">LEO 101</strain>
        <strain evidence="11">LEO 49</strain>
        <strain evidence="14">LEO 50</strain>
        <strain evidence="12">LEO 53</strain>
    </source>
</reference>
<evidence type="ECO:0000256" key="2">
    <source>
        <dbReference type="ARBA" id="ARBA00012438"/>
    </source>
</evidence>
<dbReference type="Pfam" id="PF02518">
    <property type="entry name" value="HATPase_c"/>
    <property type="match status" value="1"/>
</dbReference>
<dbReference type="InterPro" id="IPR005467">
    <property type="entry name" value="His_kinase_dom"/>
</dbReference>
<dbReference type="SMART" id="SM00387">
    <property type="entry name" value="HATPase_c"/>
    <property type="match status" value="1"/>
</dbReference>
<evidence type="ECO:0000256" key="6">
    <source>
        <dbReference type="ARBA" id="ARBA00022840"/>
    </source>
</evidence>
<dbReference type="EMBL" id="CP135131">
    <property type="protein sequence ID" value="WNP41125.1"/>
    <property type="molecule type" value="Genomic_DNA"/>
</dbReference>
<sequence length="558" mass="64125">MIRLIKNMNIKVKLGILFFVLCISIVILGYKTIAVSKDNQITLKDVHSKSQAVLSLQNNIINPLYNLRQLNHSLVMSPNSDIRKGIQLEIDEIVANLDLNFNEAKKFDYEIYEIWNNYKKLFFQTKEFLDEQFEEGAYINITTVTKKQFDILIGKILDLQKTSLNNSTIAYSNAIIKTKDIKLEVFLIIATIFLFAVIIGTLISRNIIKSIYTVQNGLNDFFKYLNDKKTKLSIIELSSNDEFKQMASIINENVLYISKNIEQNEALIKNATKILENIKIGNLGTRLSEDTNDTALNELKNMINDVIENLEDKIKNEIDQRLAQEQILIQQSKLAAMGEMIGNIAHQWRQPLAQISAIHMNMKVTYDFNKFDESYLNEKVKEANKLTSYMSQTINDFQNFFIPQKEKEIFSIEKACKDAYNIIDSSLKYHNIEINFNIKEDTNILGYKNEFSQVILNILSNAKDILIERKIENPKIDIEVKNGDNYSIIKIHDNAGGVKDDILDKIFDPYFTTRHKTQGTGIGLYMAKNIIERNMSGFINVKNIGNGALFTIKVLKDL</sequence>